<dbReference type="PANTHER" id="PTHR43213">
    <property type="entry name" value="BIFUNCTIONAL DTTP/UTP PYROPHOSPHATASE/METHYLTRANSFERASE PROTEIN-RELATED"/>
    <property type="match status" value="1"/>
</dbReference>
<dbReference type="SUPFAM" id="SSF52972">
    <property type="entry name" value="ITPase-like"/>
    <property type="match status" value="1"/>
</dbReference>
<evidence type="ECO:0000256" key="4">
    <source>
        <dbReference type="HAMAP-Rule" id="MF_00528"/>
    </source>
</evidence>
<dbReference type="KEGG" id="copr:Cop2CBH44_08980"/>
<dbReference type="EC" id="3.6.1.9" evidence="4"/>
<dbReference type="EMBL" id="AP023322">
    <property type="protein sequence ID" value="BCI62545.1"/>
    <property type="molecule type" value="Genomic_DNA"/>
</dbReference>
<reference evidence="6" key="1">
    <citation type="submission" date="2020-07" db="EMBL/GenBank/DDBJ databases">
        <title>Complete genome sequencing of Coprobacter sp. strain 2CBH44.</title>
        <authorList>
            <person name="Sakamoto M."/>
            <person name="Murakami T."/>
            <person name="Mori H."/>
        </authorList>
    </citation>
    <scope>NUCLEOTIDE SEQUENCE [LARGE SCALE GENOMIC DNA]</scope>
    <source>
        <strain evidence="6">2CBH44</strain>
    </source>
</reference>
<keyword evidence="4" id="KW-0963">Cytoplasm</keyword>
<dbReference type="Gene3D" id="3.90.950.10">
    <property type="match status" value="1"/>
</dbReference>
<feature type="site" description="Important for substrate specificity" evidence="4">
    <location>
        <position position="160"/>
    </location>
</feature>
<dbReference type="InterPro" id="IPR003697">
    <property type="entry name" value="Maf-like"/>
</dbReference>
<feature type="active site" description="Proton acceptor" evidence="4">
    <location>
        <position position="77"/>
    </location>
</feature>
<evidence type="ECO:0000256" key="1">
    <source>
        <dbReference type="ARBA" id="ARBA00001968"/>
    </source>
</evidence>
<keyword evidence="2 4" id="KW-0378">Hydrolase</keyword>
<dbReference type="PANTHER" id="PTHR43213:SF5">
    <property type="entry name" value="BIFUNCTIONAL DTTP_UTP PYROPHOSPHATASE_METHYLTRANSFERASE PROTEIN-RELATED"/>
    <property type="match status" value="1"/>
</dbReference>
<evidence type="ECO:0000313" key="5">
    <source>
        <dbReference type="EMBL" id="BCI62545.1"/>
    </source>
</evidence>
<evidence type="ECO:0000256" key="2">
    <source>
        <dbReference type="ARBA" id="ARBA00022801"/>
    </source>
</evidence>
<dbReference type="GO" id="GO:0047429">
    <property type="term" value="F:nucleoside triphosphate diphosphatase activity"/>
    <property type="evidence" value="ECO:0007669"/>
    <property type="project" value="UniProtKB-EC"/>
</dbReference>
<dbReference type="AlphaFoldDB" id="A0A7G1HS47"/>
<comment type="function">
    <text evidence="4">Nucleoside triphosphate pyrophosphatase that hydrolyzes dTTP and UTP. May have a dual role in cell division arrest and in preventing the incorporation of modified nucleotides into cellular nucleic acids.</text>
</comment>
<dbReference type="PIRSF" id="PIRSF006305">
    <property type="entry name" value="Maf"/>
    <property type="match status" value="1"/>
</dbReference>
<comment type="catalytic activity">
    <reaction evidence="4">
        <text>dTTP + H2O = dTMP + diphosphate + H(+)</text>
        <dbReference type="Rhea" id="RHEA:28534"/>
        <dbReference type="ChEBI" id="CHEBI:15377"/>
        <dbReference type="ChEBI" id="CHEBI:15378"/>
        <dbReference type="ChEBI" id="CHEBI:33019"/>
        <dbReference type="ChEBI" id="CHEBI:37568"/>
        <dbReference type="ChEBI" id="CHEBI:63528"/>
        <dbReference type="EC" id="3.6.1.9"/>
    </reaction>
</comment>
<organism evidence="5 6">
    <name type="scientific">Coprobacter secundus subsp. similis</name>
    <dbReference type="NCBI Taxonomy" id="2751153"/>
    <lineage>
        <taxon>Bacteria</taxon>
        <taxon>Pseudomonadati</taxon>
        <taxon>Bacteroidota</taxon>
        <taxon>Bacteroidia</taxon>
        <taxon>Bacteroidales</taxon>
        <taxon>Barnesiellaceae</taxon>
        <taxon>Coprobacter</taxon>
    </lineage>
</organism>
<dbReference type="HAMAP" id="MF_00528">
    <property type="entry name" value="Maf"/>
    <property type="match status" value="1"/>
</dbReference>
<feature type="site" description="Important for substrate specificity" evidence="4">
    <location>
        <position position="18"/>
    </location>
</feature>
<comment type="similarity">
    <text evidence="4">Belongs to the Maf family. YhdE subfamily.</text>
</comment>
<keyword evidence="3 4" id="KW-0546">Nucleotide metabolism</keyword>
<dbReference type="GO" id="GO:0005737">
    <property type="term" value="C:cytoplasm"/>
    <property type="evidence" value="ECO:0007669"/>
    <property type="project" value="UniProtKB-SubCell"/>
</dbReference>
<name>A0A7G1HS47_9BACT</name>
<dbReference type="InterPro" id="IPR029001">
    <property type="entry name" value="ITPase-like_fam"/>
</dbReference>
<dbReference type="Pfam" id="PF02545">
    <property type="entry name" value="Maf"/>
    <property type="match status" value="1"/>
</dbReference>
<comment type="catalytic activity">
    <reaction evidence="4">
        <text>UTP + H2O = UMP + diphosphate + H(+)</text>
        <dbReference type="Rhea" id="RHEA:29395"/>
        <dbReference type="ChEBI" id="CHEBI:15377"/>
        <dbReference type="ChEBI" id="CHEBI:15378"/>
        <dbReference type="ChEBI" id="CHEBI:33019"/>
        <dbReference type="ChEBI" id="CHEBI:46398"/>
        <dbReference type="ChEBI" id="CHEBI:57865"/>
        <dbReference type="EC" id="3.6.1.9"/>
    </reaction>
</comment>
<keyword evidence="6" id="KW-1185">Reference proteome</keyword>
<comment type="caution">
    <text evidence="4">Lacks conserved residue(s) required for the propagation of feature annotation.</text>
</comment>
<protein>
    <recommendedName>
        <fullName evidence="4">dTTP/UTP pyrophosphatase</fullName>
        <shortName evidence="4">dTTPase/UTPase</shortName>
        <ecNumber evidence="4">3.6.1.9</ecNumber>
    </recommendedName>
    <alternativeName>
        <fullName evidence="4">Nucleoside triphosphate pyrophosphatase</fullName>
    </alternativeName>
    <alternativeName>
        <fullName evidence="4">Nucleotide pyrophosphatase</fullName>
        <shortName evidence="4">Nucleotide PPase</shortName>
    </alternativeName>
</protein>
<evidence type="ECO:0000256" key="3">
    <source>
        <dbReference type="ARBA" id="ARBA00023080"/>
    </source>
</evidence>
<accession>A0A7G1HS47</accession>
<dbReference type="GO" id="GO:0009117">
    <property type="term" value="P:nucleotide metabolic process"/>
    <property type="evidence" value="ECO:0007669"/>
    <property type="project" value="UniProtKB-KW"/>
</dbReference>
<comment type="subcellular location">
    <subcellularLocation>
        <location evidence="4">Cytoplasm</location>
    </subcellularLocation>
</comment>
<comment type="cofactor">
    <cofactor evidence="1 4">
        <name>a divalent metal cation</name>
        <dbReference type="ChEBI" id="CHEBI:60240"/>
    </cofactor>
</comment>
<dbReference type="RefSeq" id="WP_021929462.1">
    <property type="nucleotide sequence ID" value="NZ_AP023322.1"/>
</dbReference>
<feature type="site" description="Important for substrate specificity" evidence="4">
    <location>
        <position position="78"/>
    </location>
</feature>
<evidence type="ECO:0000313" key="6">
    <source>
        <dbReference type="Proteomes" id="UP000594042"/>
    </source>
</evidence>
<dbReference type="Proteomes" id="UP000594042">
    <property type="component" value="Chromosome"/>
</dbReference>
<dbReference type="NCBIfam" id="TIGR00172">
    <property type="entry name" value="maf"/>
    <property type="match status" value="1"/>
</dbReference>
<sequence length="193" mass="21969">MLSHLEKYDILLASNSPRRRELLSGLGINYRVTSLPDVDESYPNTLQGENIPLFISKLKSKAYRFKMKKNTLLITADTIVWLDGKVYGKPSDESDAKRMLKNLSGKTHQVITGVTICTQEKEVSFAVTSDVSFSELSDEEIEYYVNHYHPLDKAGAYGIQEWIGYIGVCKLQGSYFNVMGLPVQRLYQELKQF</sequence>
<gene>
    <name evidence="5" type="ORF">Cop2CBH44_08980</name>
</gene>
<proteinExistence type="inferred from homology"/>
<dbReference type="CDD" id="cd00555">
    <property type="entry name" value="Maf"/>
    <property type="match status" value="1"/>
</dbReference>